<accession>A0A371FWP8</accession>
<evidence type="ECO:0000313" key="2">
    <source>
        <dbReference type="Proteomes" id="UP000257109"/>
    </source>
</evidence>
<feature type="non-terminal residue" evidence="1">
    <location>
        <position position="1"/>
    </location>
</feature>
<sequence length="180" mass="20747">MQDYMPPDITTLTPRTIILNGENTKFLEIFRKLHINIPFAKVISQMPNHAKFFKEIMFNKNKLEGFEVVNLTKGYSDVVLKKFLPKLQGLRIFTIPYTIGNSYFEKILCDLADITITITLLLDIAKYVLVKVREFIFPIDFVIVDVEKNDEVFIILGQPFLALRRTSSLEHSGLFSKAKA</sequence>
<organism evidence="1 2">
    <name type="scientific">Mucuna pruriens</name>
    <name type="common">Velvet bean</name>
    <name type="synonym">Dolichos pruriens</name>
    <dbReference type="NCBI Taxonomy" id="157652"/>
    <lineage>
        <taxon>Eukaryota</taxon>
        <taxon>Viridiplantae</taxon>
        <taxon>Streptophyta</taxon>
        <taxon>Embryophyta</taxon>
        <taxon>Tracheophyta</taxon>
        <taxon>Spermatophyta</taxon>
        <taxon>Magnoliopsida</taxon>
        <taxon>eudicotyledons</taxon>
        <taxon>Gunneridae</taxon>
        <taxon>Pentapetalae</taxon>
        <taxon>rosids</taxon>
        <taxon>fabids</taxon>
        <taxon>Fabales</taxon>
        <taxon>Fabaceae</taxon>
        <taxon>Papilionoideae</taxon>
        <taxon>50 kb inversion clade</taxon>
        <taxon>NPAAA clade</taxon>
        <taxon>indigoferoid/millettioid clade</taxon>
        <taxon>Phaseoleae</taxon>
        <taxon>Mucuna</taxon>
    </lineage>
</organism>
<protein>
    <submittedName>
        <fullName evidence="1">Uncharacterized protein</fullName>
    </submittedName>
</protein>
<dbReference type="Proteomes" id="UP000257109">
    <property type="component" value="Unassembled WGS sequence"/>
</dbReference>
<dbReference type="PANTHER" id="PTHR33067">
    <property type="entry name" value="RNA-DIRECTED DNA POLYMERASE-RELATED"/>
    <property type="match status" value="1"/>
</dbReference>
<evidence type="ECO:0000313" key="1">
    <source>
        <dbReference type="EMBL" id="RDX82716.1"/>
    </source>
</evidence>
<gene>
    <name evidence="1" type="ORF">CR513_36450</name>
</gene>
<proteinExistence type="predicted"/>
<dbReference type="OrthoDB" id="1724182at2759"/>
<name>A0A371FWP8_MUCPR</name>
<keyword evidence="2" id="KW-1185">Reference proteome</keyword>
<dbReference type="EMBL" id="QJKJ01007570">
    <property type="protein sequence ID" value="RDX82716.1"/>
    <property type="molecule type" value="Genomic_DNA"/>
</dbReference>
<dbReference type="AlphaFoldDB" id="A0A371FWP8"/>
<reference evidence="1" key="1">
    <citation type="submission" date="2018-05" db="EMBL/GenBank/DDBJ databases">
        <title>Draft genome of Mucuna pruriens seed.</title>
        <authorList>
            <person name="Nnadi N.E."/>
            <person name="Vos R."/>
            <person name="Hasami M.H."/>
            <person name="Devisetty U.K."/>
            <person name="Aguiy J.C."/>
        </authorList>
    </citation>
    <scope>NUCLEOTIDE SEQUENCE [LARGE SCALE GENOMIC DNA]</scope>
    <source>
        <strain evidence="1">JCA_2017</strain>
    </source>
</reference>
<dbReference type="PANTHER" id="PTHR33067:SF31">
    <property type="entry name" value="RNA-DIRECTED DNA POLYMERASE"/>
    <property type="match status" value="1"/>
</dbReference>
<comment type="caution">
    <text evidence="1">The sequence shown here is derived from an EMBL/GenBank/DDBJ whole genome shotgun (WGS) entry which is preliminary data.</text>
</comment>